<dbReference type="PANTHER" id="PTHR32161">
    <property type="entry name" value="DPP6 N-TERMINAL DOMAIN-LIKE PROTEIN"/>
    <property type="match status" value="1"/>
</dbReference>
<proteinExistence type="predicted"/>
<evidence type="ECO:0000313" key="1">
    <source>
        <dbReference type="EMBL" id="KAJ9696763.1"/>
    </source>
</evidence>
<protein>
    <submittedName>
        <fullName evidence="1">Uncharacterized protein</fullName>
    </submittedName>
</protein>
<dbReference type="SUPFAM" id="SSF69304">
    <property type="entry name" value="Tricorn protease N-terminal domain"/>
    <property type="match status" value="1"/>
</dbReference>
<accession>A0AA38ZYQ8</accession>
<dbReference type="Pfam" id="PF07676">
    <property type="entry name" value="PD40"/>
    <property type="match status" value="3"/>
</dbReference>
<comment type="caution">
    <text evidence="1">The sequence shown here is derived from an EMBL/GenBank/DDBJ whole genome shotgun (WGS) entry which is preliminary data.</text>
</comment>
<dbReference type="Proteomes" id="UP001168098">
    <property type="component" value="Unassembled WGS sequence"/>
</dbReference>
<dbReference type="EMBL" id="JARBHA010000007">
    <property type="protein sequence ID" value="KAJ9696763.1"/>
    <property type="molecule type" value="Genomic_DNA"/>
</dbReference>
<dbReference type="AlphaFoldDB" id="A0AA38ZYQ8"/>
<gene>
    <name evidence="1" type="ORF">PVL29_008797</name>
</gene>
<dbReference type="SUPFAM" id="SSF82171">
    <property type="entry name" value="DPP6 N-terminal domain-like"/>
    <property type="match status" value="1"/>
</dbReference>
<reference evidence="1 2" key="1">
    <citation type="journal article" date="2023" name="BMC Biotechnol.">
        <title>Vitis rotundifolia cv Carlos genome sequencing.</title>
        <authorList>
            <person name="Huff M."/>
            <person name="Hulse-Kemp A."/>
            <person name="Scheffler B."/>
            <person name="Youngblood R."/>
            <person name="Simpson S."/>
            <person name="Babiker E."/>
            <person name="Staton M."/>
        </authorList>
    </citation>
    <scope>NUCLEOTIDE SEQUENCE [LARGE SCALE GENOMIC DNA]</scope>
    <source>
        <tissue evidence="1">Leaf</tissue>
    </source>
</reference>
<dbReference type="InterPro" id="IPR011659">
    <property type="entry name" value="WD40"/>
</dbReference>
<dbReference type="Gene3D" id="2.120.10.30">
    <property type="entry name" value="TolB, C-terminal domain"/>
    <property type="match status" value="3"/>
</dbReference>
<dbReference type="InterPro" id="IPR011042">
    <property type="entry name" value="6-blade_b-propeller_TolB-like"/>
</dbReference>
<evidence type="ECO:0000313" key="2">
    <source>
        <dbReference type="Proteomes" id="UP001168098"/>
    </source>
</evidence>
<keyword evidence="2" id="KW-1185">Reference proteome</keyword>
<name>A0AA38ZYQ8_VITRO</name>
<dbReference type="PANTHER" id="PTHR32161:SF9">
    <property type="entry name" value="TOLB PROTEIN-LIKE PROTEIN"/>
    <property type="match status" value="1"/>
</dbReference>
<organism evidence="1 2">
    <name type="scientific">Vitis rotundifolia</name>
    <name type="common">Muscadine grape</name>
    <dbReference type="NCBI Taxonomy" id="103349"/>
    <lineage>
        <taxon>Eukaryota</taxon>
        <taxon>Viridiplantae</taxon>
        <taxon>Streptophyta</taxon>
        <taxon>Embryophyta</taxon>
        <taxon>Tracheophyta</taxon>
        <taxon>Spermatophyta</taxon>
        <taxon>Magnoliopsida</taxon>
        <taxon>eudicotyledons</taxon>
        <taxon>Gunneridae</taxon>
        <taxon>Pentapetalae</taxon>
        <taxon>rosids</taxon>
        <taxon>Vitales</taxon>
        <taxon>Vitaceae</taxon>
        <taxon>Viteae</taxon>
        <taxon>Vitis</taxon>
    </lineage>
</organism>
<sequence length="677" mass="75906">MMVSLRTCRYLYKTAFASYTHSRTPPPMEPTGTIVFTTVGRPHYGFDLFSLNLDPNLINHTSERRLTDGTSINFNGHFLDENQTLVYVSERSGSPRIYQTRPGVTKPEQLLSVHGSLYHDRPIVRNGRLYFVSAHERPEKPFISWSAVYSTGLDDKADVRLTPRGVVDYSPAISRSGKFIAVASYGSRPWGGEFHELHTDIVVFREAEPDKRVVVCERGGWPTWSGDSNLYFHRQADDGWWSIFSVNLPQDFHSSGISEAPRRVTPPGVHCFTPAAMQGSKRIAVATRRKGSNFRHVEIFDIDSKKFYPVTESLNPNFHHYNPFVSPECGFLGYHRFRGESSPGESTIPHLDPVMSPISELRMLRLNGSFPCFSPAGDLIAFNHDFEAKGGLKIVKSDGSKRWTVLKDRTAFYNSWSPTEKHVIYTSIGPIFESVKATVQIARISFDPSYLDDDREDIPADVKILTREETGNNAFPSCSPDGKSVVFRSGRSGNKNLYIIDAVNGELEGGIRQLTEGPWIDTMPSWSPDGKLIAFSSNRHNPDKSDAFSIYVIRPDGSDLRRLYVAGSEGSVDVDRERINHVCFSADCEWLLFTSNLGAVTAEPISLPNQFQPYGDLFVVRLDGSGLKRLTWNGYENGTPAWHTGNEVDMGRLCLGSENGDKLTGEFDEPLWISCEL</sequence>